<gene>
    <name evidence="8" type="ORF">OC842_006057</name>
</gene>
<feature type="signal peptide" evidence="6">
    <location>
        <begin position="1"/>
        <end position="18"/>
    </location>
</feature>
<keyword evidence="4" id="KW-1015">Disulfide bond</keyword>
<dbReference type="PROSITE" id="PS52012">
    <property type="entry name" value="CFEM"/>
    <property type="match status" value="1"/>
</dbReference>
<comment type="caution">
    <text evidence="8">The sequence shown here is derived from an EMBL/GenBank/DDBJ whole genome shotgun (WGS) entry which is preliminary data.</text>
</comment>
<keyword evidence="2" id="KW-0964">Secreted</keyword>
<dbReference type="InterPro" id="IPR008427">
    <property type="entry name" value="Extracellular_membr_CFEM_dom"/>
</dbReference>
<dbReference type="Pfam" id="PF05730">
    <property type="entry name" value="CFEM"/>
    <property type="match status" value="1"/>
</dbReference>
<dbReference type="GO" id="GO:0005576">
    <property type="term" value="C:extracellular region"/>
    <property type="evidence" value="ECO:0007669"/>
    <property type="project" value="UniProtKB-SubCell"/>
</dbReference>
<keyword evidence="3 6" id="KW-0732">Signal</keyword>
<reference evidence="8" key="1">
    <citation type="journal article" date="2023" name="PhytoFront">
        <title>Draft Genome Resources of Seven Strains of Tilletia horrida, Causal Agent of Kernel Smut of Rice.</title>
        <authorList>
            <person name="Khanal S."/>
            <person name="Antony Babu S."/>
            <person name="Zhou X.G."/>
        </authorList>
    </citation>
    <scope>NUCLEOTIDE SEQUENCE</scope>
    <source>
        <strain evidence="8">TX3</strain>
    </source>
</reference>
<name>A0AAN6JNQ8_9BASI</name>
<evidence type="ECO:0000256" key="5">
    <source>
        <dbReference type="SAM" id="MobiDB-lite"/>
    </source>
</evidence>
<evidence type="ECO:0000256" key="6">
    <source>
        <dbReference type="SAM" id="SignalP"/>
    </source>
</evidence>
<feature type="region of interest" description="Disordered" evidence="5">
    <location>
        <begin position="146"/>
        <end position="197"/>
    </location>
</feature>
<comment type="subcellular location">
    <subcellularLocation>
        <location evidence="1">Secreted</location>
    </subcellularLocation>
</comment>
<evidence type="ECO:0000256" key="3">
    <source>
        <dbReference type="ARBA" id="ARBA00022729"/>
    </source>
</evidence>
<dbReference type="Proteomes" id="UP001176521">
    <property type="component" value="Unassembled WGS sequence"/>
</dbReference>
<feature type="domain" description="CFEM" evidence="7">
    <location>
        <begin position="49"/>
        <end position="168"/>
    </location>
</feature>
<feature type="compositionally biased region" description="Low complexity" evidence="5">
    <location>
        <begin position="44"/>
        <end position="67"/>
    </location>
</feature>
<dbReference type="EMBL" id="JAPDMQ010000493">
    <property type="protein sequence ID" value="KAK0523727.1"/>
    <property type="molecule type" value="Genomic_DNA"/>
</dbReference>
<dbReference type="AlphaFoldDB" id="A0AAN6JNQ8"/>
<accession>A0AAN6JNQ8</accession>
<sequence>MQTRTLIVLGCLASLLSAAPAAHDRRDDNDTEHMDPSNPAYGVEQPSSTAASTTPETQKQTQTPTATDNGAGAMGSCATQCWKQAQKGIVCPLDDGGDGQNSCICQTQTFADQVASCLASTCLSSFDDAMGDVKSKCQDAVGQVTITFPDQPPSSTDTGSSTTATSPGATSSPEPVPMTNPAANTTGTAAPAPGAAVTTNQTQIVTPLPKSKTSGAAPLPLLSASSSFFFPSAVISKVGTASPASVAAGKVVAVVSSIAAYSVAAAVFTVL</sequence>
<evidence type="ECO:0000259" key="7">
    <source>
        <dbReference type="PROSITE" id="PS52012"/>
    </source>
</evidence>
<keyword evidence="9" id="KW-1185">Reference proteome</keyword>
<evidence type="ECO:0000256" key="4">
    <source>
        <dbReference type="ARBA" id="ARBA00023157"/>
    </source>
</evidence>
<protein>
    <recommendedName>
        <fullName evidence="7">CFEM domain-containing protein</fullName>
    </recommendedName>
</protein>
<proteinExistence type="predicted"/>
<evidence type="ECO:0000256" key="1">
    <source>
        <dbReference type="ARBA" id="ARBA00004613"/>
    </source>
</evidence>
<feature type="compositionally biased region" description="Low complexity" evidence="5">
    <location>
        <begin position="153"/>
        <end position="197"/>
    </location>
</feature>
<feature type="region of interest" description="Disordered" evidence="5">
    <location>
        <begin position="20"/>
        <end position="70"/>
    </location>
</feature>
<evidence type="ECO:0000313" key="9">
    <source>
        <dbReference type="Proteomes" id="UP001176521"/>
    </source>
</evidence>
<organism evidence="8 9">
    <name type="scientific">Tilletia horrida</name>
    <dbReference type="NCBI Taxonomy" id="155126"/>
    <lineage>
        <taxon>Eukaryota</taxon>
        <taxon>Fungi</taxon>
        <taxon>Dikarya</taxon>
        <taxon>Basidiomycota</taxon>
        <taxon>Ustilaginomycotina</taxon>
        <taxon>Exobasidiomycetes</taxon>
        <taxon>Tilletiales</taxon>
        <taxon>Tilletiaceae</taxon>
        <taxon>Tilletia</taxon>
    </lineage>
</organism>
<feature type="compositionally biased region" description="Basic and acidic residues" evidence="5">
    <location>
        <begin position="22"/>
        <end position="35"/>
    </location>
</feature>
<evidence type="ECO:0000256" key="2">
    <source>
        <dbReference type="ARBA" id="ARBA00022525"/>
    </source>
</evidence>
<evidence type="ECO:0000313" key="8">
    <source>
        <dbReference type="EMBL" id="KAK0523727.1"/>
    </source>
</evidence>
<feature type="chain" id="PRO_5042971801" description="CFEM domain-containing protein" evidence="6">
    <location>
        <begin position="19"/>
        <end position="271"/>
    </location>
</feature>